<dbReference type="GO" id="GO:0000981">
    <property type="term" value="F:DNA-binding transcription factor activity, RNA polymerase II-specific"/>
    <property type="evidence" value="ECO:0007669"/>
    <property type="project" value="InterPro"/>
</dbReference>
<dbReference type="Pfam" id="PF00172">
    <property type="entry name" value="Zn_clus"/>
    <property type="match status" value="1"/>
</dbReference>
<name>A0A9W9PVV0_9EURO</name>
<evidence type="ECO:0000256" key="4">
    <source>
        <dbReference type="ARBA" id="ARBA00023163"/>
    </source>
</evidence>
<proteinExistence type="predicted"/>
<keyword evidence="5" id="KW-0539">Nucleus</keyword>
<dbReference type="PROSITE" id="PS50048">
    <property type="entry name" value="ZN2_CY6_FUNGAL_2"/>
    <property type="match status" value="1"/>
</dbReference>
<keyword evidence="9" id="KW-1185">Reference proteome</keyword>
<dbReference type="PANTHER" id="PTHR31001">
    <property type="entry name" value="UNCHARACTERIZED TRANSCRIPTIONAL REGULATORY PROTEIN"/>
    <property type="match status" value="1"/>
</dbReference>
<dbReference type="SUPFAM" id="SSF57701">
    <property type="entry name" value="Zn2/Cys6 DNA-binding domain"/>
    <property type="match status" value="1"/>
</dbReference>
<dbReference type="AlphaFoldDB" id="A0A9W9PVV0"/>
<dbReference type="PANTHER" id="PTHR31001:SF40">
    <property type="entry name" value="ZN(II)2CYS6 TRANSCRIPTION FACTOR (EUROFUNG)"/>
    <property type="match status" value="1"/>
</dbReference>
<dbReference type="InterPro" id="IPR036864">
    <property type="entry name" value="Zn2-C6_fun-type_DNA-bd_sf"/>
</dbReference>
<dbReference type="SMART" id="SM00066">
    <property type="entry name" value="GAL4"/>
    <property type="match status" value="1"/>
</dbReference>
<evidence type="ECO:0000259" key="7">
    <source>
        <dbReference type="PROSITE" id="PS50048"/>
    </source>
</evidence>
<organism evidence="8 9">
    <name type="scientific">Penicillium atrosanguineum</name>
    <dbReference type="NCBI Taxonomy" id="1132637"/>
    <lineage>
        <taxon>Eukaryota</taxon>
        <taxon>Fungi</taxon>
        <taxon>Dikarya</taxon>
        <taxon>Ascomycota</taxon>
        <taxon>Pezizomycotina</taxon>
        <taxon>Eurotiomycetes</taxon>
        <taxon>Eurotiomycetidae</taxon>
        <taxon>Eurotiales</taxon>
        <taxon>Aspergillaceae</taxon>
        <taxon>Penicillium</taxon>
    </lineage>
</organism>
<evidence type="ECO:0000256" key="3">
    <source>
        <dbReference type="ARBA" id="ARBA00023125"/>
    </source>
</evidence>
<reference evidence="8" key="2">
    <citation type="journal article" date="2023" name="IMA Fungus">
        <title>Comparative genomic study of the Penicillium genus elucidates a diverse pangenome and 15 lateral gene transfer events.</title>
        <authorList>
            <person name="Petersen C."/>
            <person name="Sorensen T."/>
            <person name="Nielsen M.R."/>
            <person name="Sondergaard T.E."/>
            <person name="Sorensen J.L."/>
            <person name="Fitzpatrick D.A."/>
            <person name="Frisvad J.C."/>
            <person name="Nielsen K.L."/>
        </authorList>
    </citation>
    <scope>NUCLEOTIDE SEQUENCE</scope>
    <source>
        <strain evidence="8">IBT 21472</strain>
    </source>
</reference>
<reference evidence="8" key="1">
    <citation type="submission" date="2022-12" db="EMBL/GenBank/DDBJ databases">
        <authorList>
            <person name="Petersen C."/>
        </authorList>
    </citation>
    <scope>NUCLEOTIDE SEQUENCE</scope>
    <source>
        <strain evidence="8">IBT 21472</strain>
    </source>
</reference>
<feature type="compositionally biased region" description="Polar residues" evidence="6">
    <location>
        <begin position="685"/>
        <end position="700"/>
    </location>
</feature>
<protein>
    <recommendedName>
        <fullName evidence="7">Zn(2)-C6 fungal-type domain-containing protein</fullName>
    </recommendedName>
</protein>
<dbReference type="Proteomes" id="UP001147746">
    <property type="component" value="Unassembled WGS sequence"/>
</dbReference>
<evidence type="ECO:0000256" key="5">
    <source>
        <dbReference type="ARBA" id="ARBA00023242"/>
    </source>
</evidence>
<keyword evidence="3" id="KW-0238">DNA-binding</keyword>
<sequence>MFTEPKRRHNGQPQACEPCRKAKIRCDHANPKCSRCVRRSLDCVYHPAPLTKPRVPNYFGTTPPAGLLTTPAVINEFHLPIQSHDDINVSAPLSDPGTTASLGTMASSNTSKRKMPFREELGRHETTRFSAIFLENMDSLGPVMLKTMKSNHALDQEPDVTAWPHLELAVRTLLNFPTARTCDMLMTGIHQIHDVWLSPTMIRQCLNQVWTEYDSELGERRTRESVLKVANDIFLNHKKPQVTPKYDAESSFDRDSWINWFGGPYLRWEMIGILFSWAGIAFRCKQEWDPVFDLAEQHGRNRNTAADRMRECAAACIRLCEDNFELNDIMVICMKNSSRLQSIIISDESDRIRVDYGTVRSAFISAGLHRLGPLQEVTPFSQHRASIASSMYYQDKCHSLFNARPPMLNERYCQCPLPLDLCEEDVYGGRGRLTAALARLDSNGWNTDGRIFTTTWLRALAILSPIREGILELSLSVNLKLTKLQIDDLIAQLEKRVASYPPQIQYHSNMEWPLQSNVSFHGRSVHEMYIITRIQLDVLQCKFLLQRLVVSRGLGGGQELFDIARETISVIVSLWLNRDQLQQFHHAFDWIAVSYGMPCAGILCVELLRASNLEPIASGTESLTAATIHESVRLSRSEVVQSLIMFKALLDWIRPTDNNAQLSGKFKEVLQRIIDTLFDSMESTSGAQLQQIPSEGQSQRHYGAQDRRPREQNLSSVTESQHDLDPELITINDMDWLNTVDWTQGSLVEQNNPSFLY</sequence>
<dbReference type="CDD" id="cd00067">
    <property type="entry name" value="GAL4"/>
    <property type="match status" value="1"/>
</dbReference>
<accession>A0A9W9PVV0</accession>
<dbReference type="CDD" id="cd12148">
    <property type="entry name" value="fungal_TF_MHR"/>
    <property type="match status" value="1"/>
</dbReference>
<feature type="region of interest" description="Disordered" evidence="6">
    <location>
        <begin position="685"/>
        <end position="721"/>
    </location>
</feature>
<evidence type="ECO:0000313" key="8">
    <source>
        <dbReference type="EMBL" id="KAJ5311598.1"/>
    </source>
</evidence>
<comment type="subcellular location">
    <subcellularLocation>
        <location evidence="1">Nucleus</location>
    </subcellularLocation>
</comment>
<dbReference type="Gene3D" id="4.10.240.10">
    <property type="entry name" value="Zn(2)-C6 fungal-type DNA-binding domain"/>
    <property type="match status" value="1"/>
</dbReference>
<keyword evidence="4" id="KW-0804">Transcription</keyword>
<dbReference type="GO" id="GO:0003677">
    <property type="term" value="F:DNA binding"/>
    <property type="evidence" value="ECO:0007669"/>
    <property type="project" value="UniProtKB-KW"/>
</dbReference>
<dbReference type="GO" id="GO:0005634">
    <property type="term" value="C:nucleus"/>
    <property type="evidence" value="ECO:0007669"/>
    <property type="project" value="UniProtKB-SubCell"/>
</dbReference>
<dbReference type="PROSITE" id="PS00463">
    <property type="entry name" value="ZN2_CY6_FUNGAL_1"/>
    <property type="match status" value="1"/>
</dbReference>
<dbReference type="InterPro" id="IPR050613">
    <property type="entry name" value="Sec_Metabolite_Reg"/>
</dbReference>
<evidence type="ECO:0000256" key="2">
    <source>
        <dbReference type="ARBA" id="ARBA00023015"/>
    </source>
</evidence>
<keyword evidence="2" id="KW-0805">Transcription regulation</keyword>
<feature type="domain" description="Zn(2)-C6 fungal-type" evidence="7">
    <location>
        <begin position="15"/>
        <end position="45"/>
    </location>
</feature>
<gene>
    <name evidence="8" type="ORF">N7476_007458</name>
</gene>
<dbReference type="EMBL" id="JAPZBO010000007">
    <property type="protein sequence ID" value="KAJ5311598.1"/>
    <property type="molecule type" value="Genomic_DNA"/>
</dbReference>
<evidence type="ECO:0000256" key="6">
    <source>
        <dbReference type="SAM" id="MobiDB-lite"/>
    </source>
</evidence>
<evidence type="ECO:0000256" key="1">
    <source>
        <dbReference type="ARBA" id="ARBA00004123"/>
    </source>
</evidence>
<dbReference type="GO" id="GO:0008270">
    <property type="term" value="F:zinc ion binding"/>
    <property type="evidence" value="ECO:0007669"/>
    <property type="project" value="InterPro"/>
</dbReference>
<comment type="caution">
    <text evidence="8">The sequence shown here is derived from an EMBL/GenBank/DDBJ whole genome shotgun (WGS) entry which is preliminary data.</text>
</comment>
<dbReference type="InterPro" id="IPR001138">
    <property type="entry name" value="Zn2Cys6_DnaBD"/>
</dbReference>
<evidence type="ECO:0000313" key="9">
    <source>
        <dbReference type="Proteomes" id="UP001147746"/>
    </source>
</evidence>